<comment type="caution">
    <text evidence="2">The sequence shown here is derived from an EMBL/GenBank/DDBJ whole genome shotgun (WGS) entry which is preliminary data.</text>
</comment>
<keyword evidence="3" id="KW-1185">Reference proteome</keyword>
<accession>A0A4Y2ML29</accession>
<dbReference type="GO" id="GO:0090537">
    <property type="term" value="C:CERF complex"/>
    <property type="evidence" value="ECO:0007669"/>
    <property type="project" value="InterPro"/>
</dbReference>
<reference evidence="2 3" key="1">
    <citation type="journal article" date="2019" name="Sci. Rep.">
        <title>Orb-weaving spider Araneus ventricosus genome elucidates the spidroin gene catalogue.</title>
        <authorList>
            <person name="Kono N."/>
            <person name="Nakamura H."/>
            <person name="Ohtoshi R."/>
            <person name="Moran D.A.P."/>
            <person name="Shinohara A."/>
            <person name="Yoshida Y."/>
            <person name="Fujiwara M."/>
            <person name="Mori M."/>
            <person name="Tomita M."/>
            <person name="Arakawa K."/>
        </authorList>
    </citation>
    <scope>NUCLEOTIDE SEQUENCE [LARGE SCALE GENOMIC DNA]</scope>
</reference>
<sequence>MDDVQSWWEVPAIAHFCYVFRAAFNLFYIEIGELEAAILNMQDPEMCISLEQLIIRLLQGCYEEDEVTSNNWEEKLHELFHENCEDEENPLENNAFAFLSPRSKVEVLLKLCEFRLDANGVLETIKDIPSEDMQANCIGKDSQNNLYWYFCDERLYKEDPSVKAKKSGKSEQHSGKGKNTKISTAKKSTRERKSKSDDSNKSWSIVCHNLSDWEILVKNFSKSRYKQEKELAKEMKEKYLPLLTEAVAEKDRLLRKRFLELAPKRISQRLSKVQAQKKMEEQMVAEANEKRQVEMEQERIKKEAQKKKQEIEDRGKRAEAREKKIQERLWRAQQRDLMRGADVDDFSSDEDKRTNTRSRNVQKQTPGDDENEESSEDASDDEEEDDASQSESENEQSAKRHSSNSESEISDSDEESNNSASVKKVYTSNGSSVSPNRAEQNSFGRSSVIHNSYGVSKWNVQGDSKGQKIHILRYAYDGSPSNKRLKPNESSYSIGPVTSVSANDPRPNYYNESHAYHPLLHRNLNSCSKVTSSPQVIRIDFIKPPKPQASR</sequence>
<dbReference type="Proteomes" id="UP000499080">
    <property type="component" value="Unassembled WGS sequence"/>
</dbReference>
<dbReference type="AlphaFoldDB" id="A0A4Y2ML29"/>
<dbReference type="PANTHER" id="PTHR47092">
    <property type="entry name" value="CAT EYE SYNDROME CRITICAL REGION PROTEIN 2"/>
    <property type="match status" value="1"/>
</dbReference>
<organism evidence="2 3">
    <name type="scientific">Araneus ventricosus</name>
    <name type="common">Orbweaver spider</name>
    <name type="synonym">Epeira ventricosa</name>
    <dbReference type="NCBI Taxonomy" id="182803"/>
    <lineage>
        <taxon>Eukaryota</taxon>
        <taxon>Metazoa</taxon>
        <taxon>Ecdysozoa</taxon>
        <taxon>Arthropoda</taxon>
        <taxon>Chelicerata</taxon>
        <taxon>Arachnida</taxon>
        <taxon>Araneae</taxon>
        <taxon>Araneomorphae</taxon>
        <taxon>Entelegynae</taxon>
        <taxon>Araneoidea</taxon>
        <taxon>Araneidae</taxon>
        <taxon>Araneus</taxon>
    </lineage>
</organism>
<feature type="compositionally biased region" description="Polar residues" evidence="1">
    <location>
        <begin position="488"/>
        <end position="502"/>
    </location>
</feature>
<gene>
    <name evidence="2" type="primary">CECR2_1</name>
    <name evidence="2" type="ORF">AVEN_175381_1</name>
</gene>
<dbReference type="InterPro" id="IPR029614">
    <property type="entry name" value="CECR2"/>
</dbReference>
<feature type="compositionally biased region" description="Basic and acidic residues" evidence="1">
    <location>
        <begin position="283"/>
        <end position="342"/>
    </location>
</feature>
<feature type="compositionally biased region" description="Acidic residues" evidence="1">
    <location>
        <begin position="367"/>
        <end position="394"/>
    </location>
</feature>
<proteinExistence type="predicted"/>
<feature type="region of interest" description="Disordered" evidence="1">
    <location>
        <begin position="283"/>
        <end position="443"/>
    </location>
</feature>
<name>A0A4Y2ML29_ARAVE</name>
<feature type="compositionally biased region" description="Polar residues" evidence="1">
    <location>
        <begin position="426"/>
        <end position="443"/>
    </location>
</feature>
<dbReference type="GO" id="GO:0006338">
    <property type="term" value="P:chromatin remodeling"/>
    <property type="evidence" value="ECO:0007669"/>
    <property type="project" value="InterPro"/>
</dbReference>
<evidence type="ECO:0000313" key="3">
    <source>
        <dbReference type="Proteomes" id="UP000499080"/>
    </source>
</evidence>
<dbReference type="OrthoDB" id="303107at2759"/>
<protein>
    <submittedName>
        <fullName evidence="2">Cat eye syndrome critical region protein 2</fullName>
    </submittedName>
</protein>
<evidence type="ECO:0000256" key="1">
    <source>
        <dbReference type="SAM" id="MobiDB-lite"/>
    </source>
</evidence>
<evidence type="ECO:0000313" key="2">
    <source>
        <dbReference type="EMBL" id="GBN27070.1"/>
    </source>
</evidence>
<feature type="region of interest" description="Disordered" evidence="1">
    <location>
        <begin position="482"/>
        <end position="506"/>
    </location>
</feature>
<feature type="compositionally biased region" description="Basic and acidic residues" evidence="1">
    <location>
        <begin position="162"/>
        <end position="174"/>
    </location>
</feature>
<dbReference type="EMBL" id="BGPR01007466">
    <property type="protein sequence ID" value="GBN27070.1"/>
    <property type="molecule type" value="Genomic_DNA"/>
</dbReference>
<dbReference type="PANTHER" id="PTHR47092:SF1">
    <property type="entry name" value="CHROMATIN REMODELING REGULATOR CECR2"/>
    <property type="match status" value="1"/>
</dbReference>
<feature type="region of interest" description="Disordered" evidence="1">
    <location>
        <begin position="162"/>
        <end position="201"/>
    </location>
</feature>